<dbReference type="Pfam" id="PF00038">
    <property type="entry name" value="Filament"/>
    <property type="match status" value="1"/>
</dbReference>
<dbReference type="PROSITE" id="PS51842">
    <property type="entry name" value="IF_ROD_2"/>
    <property type="match status" value="1"/>
</dbReference>
<dbReference type="InterPro" id="IPR039008">
    <property type="entry name" value="IF_rod_dom"/>
</dbReference>
<dbReference type="GO" id="GO:0005198">
    <property type="term" value="F:structural molecule activity"/>
    <property type="evidence" value="ECO:0007669"/>
    <property type="project" value="InterPro"/>
</dbReference>
<accession>A0A8C8VG09</accession>
<dbReference type="InterPro" id="IPR002957">
    <property type="entry name" value="Keratin_I"/>
</dbReference>
<dbReference type="GO" id="GO:0005882">
    <property type="term" value="C:intermediate filament"/>
    <property type="evidence" value="ECO:0007669"/>
    <property type="project" value="UniProtKB-KW"/>
</dbReference>
<keyword evidence="2 3" id="KW-0175">Coiled coil</keyword>
<feature type="coiled-coil region" evidence="3">
    <location>
        <begin position="188"/>
        <end position="226"/>
    </location>
</feature>
<keyword evidence="1" id="KW-0403">Intermediate filament</keyword>
<dbReference type="PRINTS" id="PR01248">
    <property type="entry name" value="TYPE1KERATIN"/>
</dbReference>
<keyword evidence="6" id="KW-1185">Reference proteome</keyword>
<evidence type="ECO:0000256" key="3">
    <source>
        <dbReference type="SAM" id="Coils"/>
    </source>
</evidence>
<dbReference type="SMART" id="SM01391">
    <property type="entry name" value="Filament"/>
    <property type="match status" value="1"/>
</dbReference>
<evidence type="ECO:0000259" key="4">
    <source>
        <dbReference type="PROSITE" id="PS51842"/>
    </source>
</evidence>
<organism evidence="5 6">
    <name type="scientific">Pelusios castaneus</name>
    <name type="common">West African mud turtle</name>
    <dbReference type="NCBI Taxonomy" id="367368"/>
    <lineage>
        <taxon>Eukaryota</taxon>
        <taxon>Metazoa</taxon>
        <taxon>Chordata</taxon>
        <taxon>Craniata</taxon>
        <taxon>Vertebrata</taxon>
        <taxon>Euteleostomi</taxon>
        <taxon>Archelosauria</taxon>
        <taxon>Testudinata</taxon>
        <taxon>Testudines</taxon>
        <taxon>Pleurodira</taxon>
        <taxon>Pelomedusidae</taxon>
        <taxon>Pelusios</taxon>
    </lineage>
</organism>
<evidence type="ECO:0000313" key="6">
    <source>
        <dbReference type="Proteomes" id="UP000694393"/>
    </source>
</evidence>
<protein>
    <recommendedName>
        <fullName evidence="4">IF rod domain-containing protein</fullName>
    </recommendedName>
</protein>
<feature type="coiled-coil region" evidence="3">
    <location>
        <begin position="273"/>
        <end position="379"/>
    </location>
</feature>
<dbReference type="Proteomes" id="UP000694393">
    <property type="component" value="Unplaced"/>
</dbReference>
<evidence type="ECO:0000313" key="5">
    <source>
        <dbReference type="Ensembl" id="ENSPCEP00000005394.1"/>
    </source>
</evidence>
<dbReference type="Gene3D" id="1.20.5.500">
    <property type="entry name" value="Single helix bin"/>
    <property type="match status" value="1"/>
</dbReference>
<feature type="domain" description="IF rod" evidence="4">
    <location>
        <begin position="80"/>
        <end position="380"/>
    </location>
</feature>
<dbReference type="PANTHER" id="PTHR23239">
    <property type="entry name" value="INTERMEDIATE FILAMENT"/>
    <property type="match status" value="1"/>
</dbReference>
<feature type="coiled-coil region" evidence="3">
    <location>
        <begin position="84"/>
        <end position="159"/>
    </location>
</feature>
<name>A0A8C8VG09_9SAUR</name>
<sequence>LTFLYRMSFGGRNMSRVRSGSLGGLSRLRGSSGSMYGGAGGSEPRVSLPRLQALLPGLHSGLDALGPALGLRLRLGSGWQQETLQGLNERLAGYLQRVRGLEAANRALEEEIAQVRARQGAAGQRDWEACERPLGELRKQDLNMDNAKLLLQIDNARLAADDFKVKLEAEQAMCDSVQKDTQGLRRIMEETSFQRGKLEVELEALREELAHLRKSHQEEAEALRALIAKSDVTVEVDNLRKQDLSEIIAQIRSQYEKVADHNQPDFNAMSQEATVNTQVLEEAKSQLAELRRQLQSLELERQTLQKMTLENTLKNTEGHYNEELASLNHVIAKLQQELAAGRADLERQARDYEALLDLKTKLENEINHYRQLIEGVTDSRILTSRGWGKVLPRAAGMGVGFFSPWLGKPQLSGSNFIHSSCSGESKQQKACRCPELYGEKCSL</sequence>
<dbReference type="Gene3D" id="1.20.5.170">
    <property type="match status" value="1"/>
</dbReference>
<proteinExistence type="predicted"/>
<dbReference type="SUPFAM" id="SSF64593">
    <property type="entry name" value="Intermediate filament protein, coiled coil region"/>
    <property type="match status" value="2"/>
</dbReference>
<evidence type="ECO:0000256" key="1">
    <source>
        <dbReference type="ARBA" id="ARBA00022754"/>
    </source>
</evidence>
<dbReference type="AlphaFoldDB" id="A0A8C8VG09"/>
<dbReference type="PANTHER" id="PTHR23239:SF358">
    <property type="entry name" value="KERATIN, TYPE I CYTOSKELETAL 18"/>
    <property type="match status" value="1"/>
</dbReference>
<dbReference type="Ensembl" id="ENSPCET00000005584.1">
    <property type="protein sequence ID" value="ENSPCEP00000005394.1"/>
    <property type="gene ID" value="ENSPCEG00000004383.1"/>
</dbReference>
<reference evidence="5" key="1">
    <citation type="submission" date="2025-08" db="UniProtKB">
        <authorList>
            <consortium name="Ensembl"/>
        </authorList>
    </citation>
    <scope>IDENTIFICATION</scope>
</reference>
<evidence type="ECO:0000256" key="2">
    <source>
        <dbReference type="ARBA" id="ARBA00023054"/>
    </source>
</evidence>
<reference evidence="5" key="2">
    <citation type="submission" date="2025-09" db="UniProtKB">
        <authorList>
            <consortium name="Ensembl"/>
        </authorList>
    </citation>
    <scope>IDENTIFICATION</scope>
</reference>
<dbReference type="Gene3D" id="1.20.5.1160">
    <property type="entry name" value="Vasodilator-stimulated phosphoprotein"/>
    <property type="match status" value="1"/>
</dbReference>